<sequence>MTPLETVTALLGWSALINIGLLLVATLCLMFMRGWIVPLHSRMFGANEEQLALVYVQYLGTYKIAILMLNLVPYIALKIISG</sequence>
<keyword evidence="4" id="KW-1185">Reference proteome</keyword>
<reference evidence="3" key="2">
    <citation type="submission" date="2023-01" db="EMBL/GenBank/DDBJ databases">
        <title>Draft genome sequence of Sneathiella chinensis strain NBRC 103408.</title>
        <authorList>
            <person name="Sun Q."/>
            <person name="Mori K."/>
        </authorList>
    </citation>
    <scope>NUCLEOTIDE SEQUENCE</scope>
    <source>
        <strain evidence="3">NBRC 103408</strain>
    </source>
</reference>
<feature type="domain" description="DUF6868" evidence="2">
    <location>
        <begin position="4"/>
        <end position="80"/>
    </location>
</feature>
<dbReference type="InterPro" id="IPR049220">
    <property type="entry name" value="DUF6868"/>
</dbReference>
<evidence type="ECO:0000256" key="1">
    <source>
        <dbReference type="SAM" id="Phobius"/>
    </source>
</evidence>
<reference evidence="3" key="1">
    <citation type="journal article" date="2014" name="Int. J. Syst. Evol. Microbiol.">
        <title>Complete genome of a new Firmicutes species belonging to the dominant human colonic microbiota ('Ruminococcus bicirculans') reveals two chromosomes and a selective capacity to utilize plant glucans.</title>
        <authorList>
            <consortium name="NISC Comparative Sequencing Program"/>
            <person name="Wegmann U."/>
            <person name="Louis P."/>
            <person name="Goesmann A."/>
            <person name="Henrissat B."/>
            <person name="Duncan S.H."/>
            <person name="Flint H.J."/>
        </authorList>
    </citation>
    <scope>NUCLEOTIDE SEQUENCE</scope>
    <source>
        <strain evidence="3">NBRC 103408</strain>
    </source>
</reference>
<evidence type="ECO:0000313" key="3">
    <source>
        <dbReference type="EMBL" id="GLQ05927.1"/>
    </source>
</evidence>
<feature type="transmembrane region" description="Helical" evidence="1">
    <location>
        <begin position="12"/>
        <end position="32"/>
    </location>
</feature>
<dbReference type="Proteomes" id="UP001161409">
    <property type="component" value="Unassembled WGS sequence"/>
</dbReference>
<protein>
    <recommendedName>
        <fullName evidence="2">DUF6868 domain-containing protein</fullName>
    </recommendedName>
</protein>
<comment type="caution">
    <text evidence="3">The sequence shown here is derived from an EMBL/GenBank/DDBJ whole genome shotgun (WGS) entry which is preliminary data.</text>
</comment>
<keyword evidence="1" id="KW-1133">Transmembrane helix</keyword>
<keyword evidence="1" id="KW-0812">Transmembrane</keyword>
<gene>
    <name evidence="3" type="ORF">GCM10007924_11480</name>
</gene>
<accession>A0ABQ5U156</accession>
<keyword evidence="1" id="KW-0472">Membrane</keyword>
<dbReference type="EMBL" id="BSNF01000001">
    <property type="protein sequence ID" value="GLQ05927.1"/>
    <property type="molecule type" value="Genomic_DNA"/>
</dbReference>
<feature type="transmembrane region" description="Helical" evidence="1">
    <location>
        <begin position="53"/>
        <end position="76"/>
    </location>
</feature>
<proteinExistence type="predicted"/>
<name>A0ABQ5U156_9PROT</name>
<evidence type="ECO:0000259" key="2">
    <source>
        <dbReference type="Pfam" id="PF21742"/>
    </source>
</evidence>
<organism evidence="3 4">
    <name type="scientific">Sneathiella chinensis</name>
    <dbReference type="NCBI Taxonomy" id="349750"/>
    <lineage>
        <taxon>Bacteria</taxon>
        <taxon>Pseudomonadati</taxon>
        <taxon>Pseudomonadota</taxon>
        <taxon>Alphaproteobacteria</taxon>
        <taxon>Sneathiellales</taxon>
        <taxon>Sneathiellaceae</taxon>
        <taxon>Sneathiella</taxon>
    </lineage>
</organism>
<dbReference type="Pfam" id="PF21742">
    <property type="entry name" value="DUF6868"/>
    <property type="match status" value="1"/>
</dbReference>
<dbReference type="RefSeq" id="WP_169559884.1">
    <property type="nucleotide sequence ID" value="NZ_BSNF01000001.1"/>
</dbReference>
<evidence type="ECO:0000313" key="4">
    <source>
        <dbReference type="Proteomes" id="UP001161409"/>
    </source>
</evidence>